<keyword evidence="2" id="KW-1185">Reference proteome</keyword>
<reference evidence="2" key="1">
    <citation type="journal article" date="2019" name="Int. J. Syst. Evol. Microbiol.">
        <title>The Global Catalogue of Microorganisms (GCM) 10K type strain sequencing project: providing services to taxonomists for standard genome sequencing and annotation.</title>
        <authorList>
            <consortium name="The Broad Institute Genomics Platform"/>
            <consortium name="The Broad Institute Genome Sequencing Center for Infectious Disease"/>
            <person name="Wu L."/>
            <person name="Ma J."/>
        </authorList>
    </citation>
    <scope>NUCLEOTIDE SEQUENCE [LARGE SCALE GENOMIC DNA]</scope>
    <source>
        <strain evidence="2">JCM 14370</strain>
    </source>
</reference>
<sequence length="106" mass="11983">MDVNRQTAQQLCHYLQRLVEFSDPHLLVGCDPAPDGTGLVLRVVRDVPDQGVMLCLTSDFLRQNQDARILDVIRERVKHWLSRGLPELAEDGYLQEDITITSHGSS</sequence>
<comment type="caution">
    <text evidence="1">The sequence shown here is derived from an EMBL/GenBank/DDBJ whole genome shotgun (WGS) entry which is preliminary data.</text>
</comment>
<dbReference type="Proteomes" id="UP000632222">
    <property type="component" value="Unassembled WGS sequence"/>
</dbReference>
<dbReference type="EMBL" id="BMOD01000014">
    <property type="protein sequence ID" value="GGJ44770.1"/>
    <property type="molecule type" value="Genomic_DNA"/>
</dbReference>
<evidence type="ECO:0000313" key="1">
    <source>
        <dbReference type="EMBL" id="GGJ44770.1"/>
    </source>
</evidence>
<proteinExistence type="predicted"/>
<name>A0ABQ2D5T0_9DEIO</name>
<gene>
    <name evidence="1" type="ORF">GCM10008938_33720</name>
</gene>
<evidence type="ECO:0000313" key="2">
    <source>
        <dbReference type="Proteomes" id="UP000632222"/>
    </source>
</evidence>
<dbReference type="RefSeq" id="WP_189004488.1">
    <property type="nucleotide sequence ID" value="NZ_BMOD01000014.1"/>
</dbReference>
<protein>
    <submittedName>
        <fullName evidence="1">Uncharacterized protein</fullName>
    </submittedName>
</protein>
<accession>A0ABQ2D5T0</accession>
<organism evidence="1 2">
    <name type="scientific">Deinococcus roseus</name>
    <dbReference type="NCBI Taxonomy" id="392414"/>
    <lineage>
        <taxon>Bacteria</taxon>
        <taxon>Thermotogati</taxon>
        <taxon>Deinococcota</taxon>
        <taxon>Deinococci</taxon>
        <taxon>Deinococcales</taxon>
        <taxon>Deinococcaceae</taxon>
        <taxon>Deinococcus</taxon>
    </lineage>
</organism>